<organism evidence="1">
    <name type="scientific">Podoviridae sp. ctz6O13</name>
    <dbReference type="NCBI Taxonomy" id="2827757"/>
    <lineage>
        <taxon>Viruses</taxon>
        <taxon>Duplodnaviria</taxon>
        <taxon>Heunggongvirae</taxon>
        <taxon>Uroviricota</taxon>
        <taxon>Caudoviricetes</taxon>
    </lineage>
</organism>
<accession>A0A8S5TJX7</accession>
<dbReference type="SUPFAM" id="SSF143602">
    <property type="entry name" value="STIV B116-like"/>
    <property type="match status" value="1"/>
</dbReference>
<sequence>MKYISNAFSFQMLDTSTGVNLQIVPVSEQEFESVKPVAESVVGHPDTAAVLGVSFNRANLQLKAGDELYVAQLVGGRLPEGSTTLPKGFSFKYLKVTFG</sequence>
<evidence type="ECO:0000313" key="1">
    <source>
        <dbReference type="EMBL" id="DAF63628.1"/>
    </source>
</evidence>
<name>A0A8S5TJX7_9CAUD</name>
<reference evidence="1" key="1">
    <citation type="journal article" date="2021" name="Proc. Natl. Acad. Sci. U.S.A.">
        <title>A Catalog of Tens of Thousands of Viruses from Human Metagenomes Reveals Hidden Associations with Chronic Diseases.</title>
        <authorList>
            <person name="Tisza M.J."/>
            <person name="Buck C.B."/>
        </authorList>
    </citation>
    <scope>NUCLEOTIDE SEQUENCE</scope>
    <source>
        <strain evidence="1">Ctz6O13</strain>
    </source>
</reference>
<proteinExistence type="predicted"/>
<dbReference type="EMBL" id="BK032843">
    <property type="protein sequence ID" value="DAF63628.1"/>
    <property type="molecule type" value="Genomic_DNA"/>
</dbReference>
<dbReference type="Gene3D" id="3.40.50.11170">
    <property type="entry name" value="Uncharacterised protein PF08960, DUF1874"/>
    <property type="match status" value="1"/>
</dbReference>
<dbReference type="InterPro" id="IPR037236">
    <property type="entry name" value="STIV_B116-like_sf"/>
</dbReference>
<protein>
    <submittedName>
        <fullName evidence="1">DNA binding protein</fullName>
    </submittedName>
</protein>